<reference evidence="2" key="1">
    <citation type="submission" date="2018-05" db="EMBL/GenBank/DDBJ databases">
        <authorList>
            <person name="Lanie J.A."/>
            <person name="Ng W.-L."/>
            <person name="Kazmierczak K.M."/>
            <person name="Andrzejewski T.M."/>
            <person name="Davidsen T.M."/>
            <person name="Wayne K.J."/>
            <person name="Tettelin H."/>
            <person name="Glass J.I."/>
            <person name="Rusch D."/>
            <person name="Podicherti R."/>
            <person name="Tsui H.-C.T."/>
            <person name="Winkler M.E."/>
        </authorList>
    </citation>
    <scope>NUCLEOTIDE SEQUENCE</scope>
</reference>
<proteinExistence type="predicted"/>
<gene>
    <name evidence="2" type="ORF">METZ01_LOCUS2035</name>
</gene>
<sequence length="428" mass="45055">MLVPVFLASSQGTEGLSAESFNPSLTSGSTSANFTSAGGYGVAIVGEPAHVGDNLLASILVSNHGSETGSVVLNLEDTINGVTVSGSEMEITSGSSREVSVAFTPEYNGSLAYRWWLTSLGAQVDTSLTGDFVVEVYQSQSIEASVESYDWSLDGGLSVDVSMALSPGRSRALLLEISKEHQGDSSLMQSFTVELDPGRRSVTIELGHPEADSLTIELIPISWATSAASINYTAISLVVPNPAPSASFVVALPEFPKEGESVLVEFSLSNDGNSATPAGKARLVLFPDYTILSETSIPSVPPKGSFSSVMEIPSWPDATVVEFDLVWMMGEESTTSFVSIESKVEDGGFELPFDAAPAIYGALAGIASILAARVTWRAVSSRTPSTEQGGLRAPREPRASRGEQAKREVSCPHCEQRLKVPANHLGGV</sequence>
<dbReference type="EMBL" id="UINC01000107">
    <property type="protein sequence ID" value="SUZ49181.1"/>
    <property type="molecule type" value="Genomic_DNA"/>
</dbReference>
<name>A0A381N3K8_9ZZZZ</name>
<organism evidence="2">
    <name type="scientific">marine metagenome</name>
    <dbReference type="NCBI Taxonomy" id="408172"/>
    <lineage>
        <taxon>unclassified sequences</taxon>
        <taxon>metagenomes</taxon>
        <taxon>ecological metagenomes</taxon>
    </lineage>
</organism>
<evidence type="ECO:0008006" key="3">
    <source>
        <dbReference type="Google" id="ProtNLM"/>
    </source>
</evidence>
<feature type="non-terminal residue" evidence="2">
    <location>
        <position position="428"/>
    </location>
</feature>
<accession>A0A381N3K8</accession>
<feature type="compositionally biased region" description="Basic and acidic residues" evidence="1">
    <location>
        <begin position="393"/>
        <end position="411"/>
    </location>
</feature>
<evidence type="ECO:0000313" key="2">
    <source>
        <dbReference type="EMBL" id="SUZ49181.1"/>
    </source>
</evidence>
<evidence type="ECO:0000256" key="1">
    <source>
        <dbReference type="SAM" id="MobiDB-lite"/>
    </source>
</evidence>
<feature type="region of interest" description="Disordered" evidence="1">
    <location>
        <begin position="381"/>
        <end position="411"/>
    </location>
</feature>
<dbReference type="AlphaFoldDB" id="A0A381N3K8"/>
<protein>
    <recommendedName>
        <fullName evidence="3">CARDB domain-containing protein</fullName>
    </recommendedName>
</protein>